<feature type="region of interest" description="Disordered" evidence="3">
    <location>
        <begin position="31"/>
        <end position="123"/>
    </location>
</feature>
<dbReference type="PANTHER" id="PTHR13389:SF0">
    <property type="entry name" value="PUMILIO HOMOLOG 3"/>
    <property type="match status" value="1"/>
</dbReference>
<name>A0A8W8KC98_MAGGI</name>
<keyword evidence="1" id="KW-0677">Repeat</keyword>
<feature type="compositionally biased region" description="Basic residues" evidence="3">
    <location>
        <begin position="63"/>
        <end position="77"/>
    </location>
</feature>
<accession>A0A8W8KC98</accession>
<evidence type="ECO:0000256" key="1">
    <source>
        <dbReference type="ARBA" id="ARBA00022737"/>
    </source>
</evidence>
<feature type="compositionally biased region" description="Polar residues" evidence="3">
    <location>
        <begin position="88"/>
        <end position="101"/>
    </location>
</feature>
<dbReference type="PANTHER" id="PTHR13389">
    <property type="entry name" value="PUMILIO HOMOLOG 3"/>
    <property type="match status" value="1"/>
</dbReference>
<dbReference type="InterPro" id="IPR033133">
    <property type="entry name" value="PUM-HD"/>
</dbReference>
<evidence type="ECO:0000256" key="2">
    <source>
        <dbReference type="ARBA" id="ARBA00022884"/>
    </source>
</evidence>
<dbReference type="GO" id="GO:0003729">
    <property type="term" value="F:mRNA binding"/>
    <property type="evidence" value="ECO:0007669"/>
    <property type="project" value="TreeGrafter"/>
</dbReference>
<reference evidence="5" key="1">
    <citation type="submission" date="2022-08" db="UniProtKB">
        <authorList>
            <consortium name="EnsemblMetazoa"/>
        </authorList>
    </citation>
    <scope>IDENTIFICATION</scope>
    <source>
        <strain evidence="5">05x7-T-G4-1.051#20</strain>
    </source>
</reference>
<keyword evidence="2" id="KW-0694">RNA-binding</keyword>
<keyword evidence="6" id="KW-1185">Reference proteome</keyword>
<evidence type="ECO:0000256" key="3">
    <source>
        <dbReference type="SAM" id="MobiDB-lite"/>
    </source>
</evidence>
<feature type="compositionally biased region" description="Basic and acidic residues" evidence="3">
    <location>
        <begin position="31"/>
        <end position="40"/>
    </location>
</feature>
<evidence type="ECO:0000313" key="6">
    <source>
        <dbReference type="Proteomes" id="UP000005408"/>
    </source>
</evidence>
<organism evidence="5 6">
    <name type="scientific">Magallana gigas</name>
    <name type="common">Pacific oyster</name>
    <name type="synonym">Crassostrea gigas</name>
    <dbReference type="NCBI Taxonomy" id="29159"/>
    <lineage>
        <taxon>Eukaryota</taxon>
        <taxon>Metazoa</taxon>
        <taxon>Spiralia</taxon>
        <taxon>Lophotrochozoa</taxon>
        <taxon>Mollusca</taxon>
        <taxon>Bivalvia</taxon>
        <taxon>Autobranchia</taxon>
        <taxon>Pteriomorphia</taxon>
        <taxon>Ostreida</taxon>
        <taxon>Ostreoidea</taxon>
        <taxon>Ostreidae</taxon>
        <taxon>Magallana</taxon>
    </lineage>
</organism>
<feature type="domain" description="PUM-HD" evidence="4">
    <location>
        <begin position="334"/>
        <end position="683"/>
    </location>
</feature>
<dbReference type="Proteomes" id="UP000005408">
    <property type="component" value="Unassembled WGS sequence"/>
</dbReference>
<dbReference type="Gene3D" id="1.25.10.10">
    <property type="entry name" value="Leucine-rich Repeat Variant"/>
    <property type="match status" value="2"/>
</dbReference>
<protein>
    <recommendedName>
        <fullName evidence="4">PUM-HD domain-containing protein</fullName>
    </recommendedName>
</protein>
<dbReference type="AlphaFoldDB" id="A0A8W8KC98"/>
<evidence type="ECO:0000313" key="5">
    <source>
        <dbReference type="EnsemblMetazoa" id="G2330.1:cds"/>
    </source>
</evidence>
<dbReference type="InterPro" id="IPR012959">
    <property type="entry name" value="CPL_dom"/>
</dbReference>
<dbReference type="GO" id="GO:0006417">
    <property type="term" value="P:regulation of translation"/>
    <property type="evidence" value="ECO:0007669"/>
    <property type="project" value="TreeGrafter"/>
</dbReference>
<dbReference type="EnsemblMetazoa" id="G2330.1">
    <property type="protein sequence ID" value="G2330.1:cds"/>
    <property type="gene ID" value="G2330"/>
</dbReference>
<dbReference type="InterPro" id="IPR040059">
    <property type="entry name" value="PUM3"/>
</dbReference>
<dbReference type="InterPro" id="IPR001313">
    <property type="entry name" value="Pumilio_RNA-bd_rpt"/>
</dbReference>
<dbReference type="Pfam" id="PF08144">
    <property type="entry name" value="CPL"/>
    <property type="match status" value="1"/>
</dbReference>
<dbReference type="GO" id="GO:0005730">
    <property type="term" value="C:nucleolus"/>
    <property type="evidence" value="ECO:0007669"/>
    <property type="project" value="TreeGrafter"/>
</dbReference>
<dbReference type="InterPro" id="IPR011989">
    <property type="entry name" value="ARM-like"/>
</dbReference>
<dbReference type="SMART" id="SM00025">
    <property type="entry name" value="Pumilio"/>
    <property type="match status" value="6"/>
</dbReference>
<sequence>MVGFMVEIIRLYINQTFIKCDKLDEVDKPKIQNTQHEGRQKSTIRPMKYKMEDSSFEEEPSRTRRRPPRSKNKKHTSMRGNPEGDSLYQKQPTKITAPPNTDNEDSFEVHSPKKRMKKMERDVQVVEKKTMKKKKSMYSDTDLSSLDVTDTPDTLSQISAIAPVSDVSMMTTFRNPRGRHDMTWEKAVQKARGQPDGAERSFSRKKSSKVVMMYNRPEVIREVAEGVESDKSVENIPAVANVAEEEPQPLERRKSIKVKIKRAASNAAGKLKTLKTKKQLNESRTTLGVKKRKIDESQMEEKSETKKTKLKELPFRERKKVRKMLKNNYEAIQRSKKIWEDLRRQDLSEGKKVALCDELLEMVKGNMKEFAFAHDTARVLQCLIQYGSPEQREVVYQEIKDQIVLMSKSKYAKFLVKKFLVYGPKPMKNAVIKSFHGNVRKLVRHAEASDVVELAYNDYANASQRLSLLEEFYGPSFTLFKTPDIKSLDQLLLIQPDKKEMILSNMKEALLTLIDKTILGHSMVHRIFHEFFAHAKDKMRSDMIESIREHLVPMMHTRDGARTAMYCLWYGTSKDRKIIMKSFKSHVAKICKDEFGYLALIALFDTVDDTKLVGKIVLEEIFKSLHDIAQNQHGRKVLQYLLCPRDPHFFQPDLVRILKEGDNNPHSKKDTALRYKELLTMVSPPFLQYIVDHARDLVLENASLLLVLSILNYSLGDPSEAMKAVAEIAAEPFVAGSLENQHIVEHPAGHMTLKHLIQRDRERIQAGQPVLFSQVLLRTLKDGSLKSWAACNRGCFTLLFLLEVDHPEITDTVISQLSGIRSSLKKMTFRGAQILLQKLDALSGEYKL</sequence>
<evidence type="ECO:0000259" key="4">
    <source>
        <dbReference type="PROSITE" id="PS50303"/>
    </source>
</evidence>
<proteinExistence type="predicted"/>
<dbReference type="SUPFAM" id="SSF48371">
    <property type="entry name" value="ARM repeat"/>
    <property type="match status" value="1"/>
</dbReference>
<dbReference type="PROSITE" id="PS50303">
    <property type="entry name" value="PUM_HD"/>
    <property type="match status" value="1"/>
</dbReference>
<dbReference type="InterPro" id="IPR016024">
    <property type="entry name" value="ARM-type_fold"/>
</dbReference>